<dbReference type="KEGG" id="rgu:A4W93_03470"/>
<dbReference type="Proteomes" id="UP000193427">
    <property type="component" value="Chromosome"/>
</dbReference>
<sequence length="221" mass="22600">MATRALLADLAADWAAEGGDPVRVESVGGVDAARRVAAGEAFDVVVLASDAIDRLLAAGHLVAGSKVDLVRCDVAIAVPEGAPHPSVADEAGLRAAVSAASRIALSTGPSGTALVKLFERWGLADAVRDRLVQAPPGVPVGRLLAEGAADIGFQQFSELLGLPGIAVLGTMPPGLEIVTTFSAACCIAGRSMADVQPLLARWRSAATDEMKHRHGMIDARA</sequence>
<dbReference type="Gene3D" id="3.40.190.10">
    <property type="entry name" value="Periplasmic binding protein-like II"/>
    <property type="match status" value="2"/>
</dbReference>
<proteinExistence type="predicted"/>
<dbReference type="AlphaFoldDB" id="A0A1W6LHL1"/>
<dbReference type="Pfam" id="PF13531">
    <property type="entry name" value="SBP_bac_11"/>
    <property type="match status" value="1"/>
</dbReference>
<dbReference type="SUPFAM" id="SSF53850">
    <property type="entry name" value="Periplasmic binding protein-like II"/>
    <property type="match status" value="1"/>
</dbReference>
<dbReference type="InterPro" id="IPR050682">
    <property type="entry name" value="ModA/WtpA"/>
</dbReference>
<dbReference type="RefSeq" id="WP_237357845.1">
    <property type="nucleotide sequence ID" value="NZ_BSPR01000002.1"/>
</dbReference>
<name>A0A1W6LHL1_9BURK</name>
<protein>
    <submittedName>
        <fullName evidence="1">Molybdenum ABC transporter substrate-binding protein</fullName>
    </submittedName>
</protein>
<keyword evidence="2" id="KW-1185">Reference proteome</keyword>
<dbReference type="EMBL" id="CP015118">
    <property type="protein sequence ID" value="ARN23706.1"/>
    <property type="molecule type" value="Genomic_DNA"/>
</dbReference>
<dbReference type="GO" id="GO:0030973">
    <property type="term" value="F:molybdate ion binding"/>
    <property type="evidence" value="ECO:0007669"/>
    <property type="project" value="TreeGrafter"/>
</dbReference>
<dbReference type="PANTHER" id="PTHR30632:SF11">
    <property type="entry name" value="BLR4797 PROTEIN"/>
    <property type="match status" value="1"/>
</dbReference>
<organism evidence="1 2">
    <name type="scientific">Piscinibacter gummiphilus</name>
    <dbReference type="NCBI Taxonomy" id="946333"/>
    <lineage>
        <taxon>Bacteria</taxon>
        <taxon>Pseudomonadati</taxon>
        <taxon>Pseudomonadota</taxon>
        <taxon>Betaproteobacteria</taxon>
        <taxon>Burkholderiales</taxon>
        <taxon>Sphaerotilaceae</taxon>
        <taxon>Piscinibacter</taxon>
    </lineage>
</organism>
<gene>
    <name evidence="1" type="ORF">A4W93_03470</name>
</gene>
<evidence type="ECO:0000313" key="1">
    <source>
        <dbReference type="EMBL" id="ARN23706.1"/>
    </source>
</evidence>
<dbReference type="GO" id="GO:0015689">
    <property type="term" value="P:molybdate ion transport"/>
    <property type="evidence" value="ECO:0007669"/>
    <property type="project" value="TreeGrafter"/>
</dbReference>
<reference evidence="1 2" key="1">
    <citation type="submission" date="2016-04" db="EMBL/GenBank/DDBJ databases">
        <title>Complete genome sequence of natural rubber-degrading, novel Gram-negative bacterium, Rhizobacter gummiphilus strain NS21.</title>
        <authorList>
            <person name="Tabata M."/>
            <person name="Kasai D."/>
            <person name="Fukuda M."/>
        </authorList>
    </citation>
    <scope>NUCLEOTIDE SEQUENCE [LARGE SCALE GENOMIC DNA]</scope>
    <source>
        <strain evidence="1 2">NS21</strain>
    </source>
</reference>
<accession>A0A1W6LHL1</accession>
<dbReference type="PANTHER" id="PTHR30632">
    <property type="entry name" value="MOLYBDATE-BINDING PERIPLASMIC PROTEIN"/>
    <property type="match status" value="1"/>
</dbReference>
<dbReference type="STRING" id="946333.A4W93_03470"/>
<evidence type="ECO:0000313" key="2">
    <source>
        <dbReference type="Proteomes" id="UP000193427"/>
    </source>
</evidence>